<keyword evidence="1" id="KW-1133">Transmembrane helix</keyword>
<name>A0A2C9V753_MANES</name>
<organism evidence="2">
    <name type="scientific">Manihot esculenta</name>
    <name type="common">Cassava</name>
    <name type="synonym">Jatropha manihot</name>
    <dbReference type="NCBI Taxonomy" id="3983"/>
    <lineage>
        <taxon>Eukaryota</taxon>
        <taxon>Viridiplantae</taxon>
        <taxon>Streptophyta</taxon>
        <taxon>Embryophyta</taxon>
        <taxon>Tracheophyta</taxon>
        <taxon>Spermatophyta</taxon>
        <taxon>Magnoliopsida</taxon>
        <taxon>eudicotyledons</taxon>
        <taxon>Gunneridae</taxon>
        <taxon>Pentapetalae</taxon>
        <taxon>rosids</taxon>
        <taxon>fabids</taxon>
        <taxon>Malpighiales</taxon>
        <taxon>Euphorbiaceae</taxon>
        <taxon>Crotonoideae</taxon>
        <taxon>Manihoteae</taxon>
        <taxon>Manihot</taxon>
    </lineage>
</organism>
<feature type="transmembrane region" description="Helical" evidence="1">
    <location>
        <begin position="7"/>
        <end position="29"/>
    </location>
</feature>
<evidence type="ECO:0000256" key="1">
    <source>
        <dbReference type="SAM" id="Phobius"/>
    </source>
</evidence>
<gene>
    <name evidence="2" type="ORF">MANES_10G133700</name>
</gene>
<sequence length="69" mass="8169">MQHYTDVSIFFSIQLTFQLFQILIFNWILNSWIFSTIELNSITLFSLKHDVNGRGTNWEISASWEQKGI</sequence>
<keyword evidence="1" id="KW-0812">Transmembrane</keyword>
<accession>A0A2C9V753</accession>
<proteinExistence type="predicted"/>
<dbReference type="EMBL" id="CM004396">
    <property type="protein sequence ID" value="OAY39916.1"/>
    <property type="molecule type" value="Genomic_DNA"/>
</dbReference>
<protein>
    <submittedName>
        <fullName evidence="2">Uncharacterized protein</fullName>
    </submittedName>
</protein>
<reference evidence="2" key="1">
    <citation type="submission" date="2016-02" db="EMBL/GenBank/DDBJ databases">
        <title>WGS assembly of Manihot esculenta.</title>
        <authorList>
            <person name="Bredeson J.V."/>
            <person name="Prochnik S.E."/>
            <person name="Lyons J.B."/>
            <person name="Schmutz J."/>
            <person name="Grimwood J."/>
            <person name="Vrebalov J."/>
            <person name="Bart R.S."/>
            <person name="Amuge T."/>
            <person name="Ferguson M.E."/>
            <person name="Green R."/>
            <person name="Putnam N."/>
            <person name="Stites J."/>
            <person name="Rounsley S."/>
            <person name="Rokhsar D.S."/>
        </authorList>
    </citation>
    <scope>NUCLEOTIDE SEQUENCE [LARGE SCALE GENOMIC DNA]</scope>
    <source>
        <tissue evidence="2">Leaf</tissue>
    </source>
</reference>
<dbReference type="AlphaFoldDB" id="A0A2C9V753"/>
<keyword evidence="1" id="KW-0472">Membrane</keyword>
<evidence type="ECO:0000313" key="2">
    <source>
        <dbReference type="EMBL" id="OAY39916.1"/>
    </source>
</evidence>